<reference evidence="1" key="1">
    <citation type="submission" date="2022-02" db="EMBL/GenBank/DDBJ databases">
        <title>Plant Genome Project.</title>
        <authorList>
            <person name="Zhang R.-G."/>
        </authorList>
    </citation>
    <scope>NUCLEOTIDE SEQUENCE</scope>
    <source>
        <strain evidence="1">AT1</strain>
    </source>
</reference>
<dbReference type="Proteomes" id="UP001062846">
    <property type="component" value="Chromosome 12"/>
</dbReference>
<organism evidence="1 2">
    <name type="scientific">Rhododendron molle</name>
    <name type="common">Chinese azalea</name>
    <name type="synonym">Azalea mollis</name>
    <dbReference type="NCBI Taxonomy" id="49168"/>
    <lineage>
        <taxon>Eukaryota</taxon>
        <taxon>Viridiplantae</taxon>
        <taxon>Streptophyta</taxon>
        <taxon>Embryophyta</taxon>
        <taxon>Tracheophyta</taxon>
        <taxon>Spermatophyta</taxon>
        <taxon>Magnoliopsida</taxon>
        <taxon>eudicotyledons</taxon>
        <taxon>Gunneridae</taxon>
        <taxon>Pentapetalae</taxon>
        <taxon>asterids</taxon>
        <taxon>Ericales</taxon>
        <taxon>Ericaceae</taxon>
        <taxon>Ericoideae</taxon>
        <taxon>Rhodoreae</taxon>
        <taxon>Rhododendron</taxon>
    </lineage>
</organism>
<evidence type="ECO:0000313" key="1">
    <source>
        <dbReference type="EMBL" id="KAI8528914.1"/>
    </source>
</evidence>
<comment type="caution">
    <text evidence="1">The sequence shown here is derived from an EMBL/GenBank/DDBJ whole genome shotgun (WGS) entry which is preliminary data.</text>
</comment>
<sequence>MDVASAAYPCRKRGLPRLGNVNGKGKRRKLDLIVLERRSRILKQCRNTLANGPEVNKLLKVVNVSAGDPEKLFAAENPKAKSSVEGCRKRGLLGVGYGPEEKRQKSVRDAIEQCSSILKKLMSTAPSELKRQRERERKAARLALQQVEKTIAFDDNSQVLKDFHMSTQCSLSKQYRGFQGSTETISGLIECCHWVILLKMSSRKG</sequence>
<keyword evidence="2" id="KW-1185">Reference proteome</keyword>
<gene>
    <name evidence="1" type="ORF">RHMOL_Rhmol12G0184900</name>
</gene>
<dbReference type="EMBL" id="CM046399">
    <property type="protein sequence ID" value="KAI8528914.1"/>
    <property type="molecule type" value="Genomic_DNA"/>
</dbReference>
<evidence type="ECO:0000313" key="2">
    <source>
        <dbReference type="Proteomes" id="UP001062846"/>
    </source>
</evidence>
<proteinExistence type="predicted"/>
<accession>A0ACC0LJW3</accession>
<name>A0ACC0LJW3_RHOML</name>
<protein>
    <submittedName>
        <fullName evidence="1">Uncharacterized protein</fullName>
    </submittedName>
</protein>